<keyword evidence="6" id="KW-0378">Hydrolase</keyword>
<dbReference type="Pfam" id="PF02578">
    <property type="entry name" value="Cu-oxidase_4"/>
    <property type="match status" value="1"/>
</dbReference>
<evidence type="ECO:0000256" key="1">
    <source>
        <dbReference type="ARBA" id="ARBA00000553"/>
    </source>
</evidence>
<organism evidence="12 13">
    <name type="scientific">Kocuria soli</name>
    <dbReference type="NCBI Taxonomy" id="2485125"/>
    <lineage>
        <taxon>Bacteria</taxon>
        <taxon>Bacillati</taxon>
        <taxon>Actinomycetota</taxon>
        <taxon>Actinomycetes</taxon>
        <taxon>Micrococcales</taxon>
        <taxon>Micrococcaceae</taxon>
        <taxon>Kocuria</taxon>
    </lineage>
</organism>
<dbReference type="PANTHER" id="PTHR30616:SF2">
    <property type="entry name" value="PURINE NUCLEOSIDE PHOSPHORYLASE LACC1"/>
    <property type="match status" value="1"/>
</dbReference>
<dbReference type="RefSeq" id="WP_123824571.1">
    <property type="nucleotide sequence ID" value="NZ_RKMF01000004.1"/>
</dbReference>
<comment type="catalytic activity">
    <reaction evidence="9">
        <text>adenosine + H2O + H(+) = inosine + NH4(+)</text>
        <dbReference type="Rhea" id="RHEA:24408"/>
        <dbReference type="ChEBI" id="CHEBI:15377"/>
        <dbReference type="ChEBI" id="CHEBI:15378"/>
        <dbReference type="ChEBI" id="CHEBI:16335"/>
        <dbReference type="ChEBI" id="CHEBI:17596"/>
        <dbReference type="ChEBI" id="CHEBI:28938"/>
        <dbReference type="EC" id="3.5.4.4"/>
    </reaction>
    <physiologicalReaction direction="left-to-right" evidence="9">
        <dbReference type="Rhea" id="RHEA:24409"/>
    </physiologicalReaction>
</comment>
<comment type="similarity">
    <text evidence="3">Belongs to the purine nucleoside phosphorylase YfiH/LACC1 family.</text>
</comment>
<evidence type="ECO:0000256" key="4">
    <source>
        <dbReference type="ARBA" id="ARBA00022679"/>
    </source>
</evidence>
<evidence type="ECO:0000256" key="11">
    <source>
        <dbReference type="ARBA" id="ARBA00049893"/>
    </source>
</evidence>
<dbReference type="InterPro" id="IPR011324">
    <property type="entry name" value="Cytotoxic_necrot_fac-like_cat"/>
</dbReference>
<reference evidence="12 13" key="1">
    <citation type="submission" date="2018-10" db="EMBL/GenBank/DDBJ databases">
        <title>Kocuria sp. M5W7-7, whole genome shotgun sequence.</title>
        <authorList>
            <person name="Tuo L."/>
        </authorList>
    </citation>
    <scope>NUCLEOTIDE SEQUENCE [LARGE SCALE GENOMIC DNA]</scope>
    <source>
        <strain evidence="12 13">M5W7-7</strain>
    </source>
</reference>
<comment type="function">
    <text evidence="2">Purine nucleoside enzyme that catalyzes the phosphorolysis of adenosine and inosine nucleosides, yielding D-ribose 1-phosphate and the respective free bases, adenine and hypoxanthine. Also catalyzes the phosphorolysis of S-methyl-5'-thioadenosine into adenine and S-methyl-5-thio-alpha-D-ribose 1-phosphate. Also has adenosine deaminase activity.</text>
</comment>
<dbReference type="InterPro" id="IPR038371">
    <property type="entry name" value="Cu_polyphenol_OxRdtase_sf"/>
</dbReference>
<dbReference type="CDD" id="cd16833">
    <property type="entry name" value="YfiH"/>
    <property type="match status" value="1"/>
</dbReference>
<gene>
    <name evidence="12" type="ORF">EDL96_04185</name>
</gene>
<evidence type="ECO:0000256" key="5">
    <source>
        <dbReference type="ARBA" id="ARBA00022723"/>
    </source>
</evidence>
<proteinExistence type="inferred from homology"/>
<evidence type="ECO:0000313" key="13">
    <source>
        <dbReference type="Proteomes" id="UP000270616"/>
    </source>
</evidence>
<evidence type="ECO:0000256" key="3">
    <source>
        <dbReference type="ARBA" id="ARBA00007353"/>
    </source>
</evidence>
<keyword evidence="5" id="KW-0479">Metal-binding</keyword>
<comment type="catalytic activity">
    <reaction evidence="10">
        <text>adenosine + phosphate = alpha-D-ribose 1-phosphate + adenine</text>
        <dbReference type="Rhea" id="RHEA:27642"/>
        <dbReference type="ChEBI" id="CHEBI:16335"/>
        <dbReference type="ChEBI" id="CHEBI:16708"/>
        <dbReference type="ChEBI" id="CHEBI:43474"/>
        <dbReference type="ChEBI" id="CHEBI:57720"/>
        <dbReference type="EC" id="2.4.2.1"/>
    </reaction>
    <physiologicalReaction direction="left-to-right" evidence="10">
        <dbReference type="Rhea" id="RHEA:27643"/>
    </physiologicalReaction>
</comment>
<keyword evidence="8" id="KW-0186">Copper</keyword>
<evidence type="ECO:0000256" key="6">
    <source>
        <dbReference type="ARBA" id="ARBA00022801"/>
    </source>
</evidence>
<dbReference type="AlphaFoldDB" id="A0A3N3ZRM1"/>
<evidence type="ECO:0000256" key="10">
    <source>
        <dbReference type="ARBA" id="ARBA00048968"/>
    </source>
</evidence>
<dbReference type="EMBL" id="RKMF01000004">
    <property type="protein sequence ID" value="ROZ63990.1"/>
    <property type="molecule type" value="Genomic_DNA"/>
</dbReference>
<dbReference type="Gene3D" id="3.60.140.10">
    <property type="entry name" value="CNF1/YfiH-like putative cysteine hydrolases"/>
    <property type="match status" value="1"/>
</dbReference>
<dbReference type="OrthoDB" id="4279at2"/>
<accession>A0A3N3ZRM1</accession>
<keyword evidence="4" id="KW-0808">Transferase</keyword>
<evidence type="ECO:0000256" key="8">
    <source>
        <dbReference type="ARBA" id="ARBA00023008"/>
    </source>
</evidence>
<protein>
    <submittedName>
        <fullName evidence="12">Laccase domain-containing protein</fullName>
    </submittedName>
</protein>
<keyword evidence="7" id="KW-0862">Zinc</keyword>
<dbReference type="GO" id="GO:0005507">
    <property type="term" value="F:copper ion binding"/>
    <property type="evidence" value="ECO:0007669"/>
    <property type="project" value="TreeGrafter"/>
</dbReference>
<dbReference type="InterPro" id="IPR003730">
    <property type="entry name" value="Cu_polyphenol_OxRdtase"/>
</dbReference>
<evidence type="ECO:0000313" key="12">
    <source>
        <dbReference type="EMBL" id="ROZ63990.1"/>
    </source>
</evidence>
<keyword evidence="13" id="KW-1185">Reference proteome</keyword>
<evidence type="ECO:0000256" key="7">
    <source>
        <dbReference type="ARBA" id="ARBA00022833"/>
    </source>
</evidence>
<comment type="catalytic activity">
    <reaction evidence="1">
        <text>inosine + phosphate = alpha-D-ribose 1-phosphate + hypoxanthine</text>
        <dbReference type="Rhea" id="RHEA:27646"/>
        <dbReference type="ChEBI" id="CHEBI:17368"/>
        <dbReference type="ChEBI" id="CHEBI:17596"/>
        <dbReference type="ChEBI" id="CHEBI:43474"/>
        <dbReference type="ChEBI" id="CHEBI:57720"/>
        <dbReference type="EC" id="2.4.2.1"/>
    </reaction>
    <physiologicalReaction direction="left-to-right" evidence="1">
        <dbReference type="Rhea" id="RHEA:27647"/>
    </physiologicalReaction>
</comment>
<sequence>MYWYRGELGAARVAFTDRELGNLALHVPDDADAVRRRRLRLEDDLGVEPGSLLFLDQVHGTRVADADDPDLGTAPTADAAVSTTGRPLAVMVADCVPVLFEGTDPLTPDLSVTAVAHAGRNGLLEGVLEATVQTMRARGATTVRAVVGPCVCGSCYEVPEDMAADAERRLPGIRSTTARGTSGLDLPAAVVRELKRLDVVVTRPVGEDGPACTLENQALSSHRRDPGSGRIVGVVVGAQMPTDAVARAPHAVQGGGHSD</sequence>
<dbReference type="Proteomes" id="UP000270616">
    <property type="component" value="Unassembled WGS sequence"/>
</dbReference>
<comment type="caution">
    <text evidence="12">The sequence shown here is derived from an EMBL/GenBank/DDBJ whole genome shotgun (WGS) entry which is preliminary data.</text>
</comment>
<dbReference type="SUPFAM" id="SSF64438">
    <property type="entry name" value="CNF1/YfiH-like putative cysteine hydrolases"/>
    <property type="match status" value="1"/>
</dbReference>
<evidence type="ECO:0000256" key="9">
    <source>
        <dbReference type="ARBA" id="ARBA00047989"/>
    </source>
</evidence>
<dbReference type="PANTHER" id="PTHR30616">
    <property type="entry name" value="UNCHARACTERIZED PROTEIN YFIH"/>
    <property type="match status" value="1"/>
</dbReference>
<evidence type="ECO:0000256" key="2">
    <source>
        <dbReference type="ARBA" id="ARBA00003215"/>
    </source>
</evidence>
<dbReference type="GO" id="GO:0017061">
    <property type="term" value="F:S-methyl-5-thioadenosine phosphorylase activity"/>
    <property type="evidence" value="ECO:0007669"/>
    <property type="project" value="UniProtKB-EC"/>
</dbReference>
<name>A0A3N3ZRM1_9MICC</name>
<dbReference type="GO" id="GO:0016787">
    <property type="term" value="F:hydrolase activity"/>
    <property type="evidence" value="ECO:0007669"/>
    <property type="project" value="UniProtKB-KW"/>
</dbReference>
<comment type="catalytic activity">
    <reaction evidence="11">
        <text>S-methyl-5'-thioadenosine + phosphate = 5-(methylsulfanyl)-alpha-D-ribose 1-phosphate + adenine</text>
        <dbReference type="Rhea" id="RHEA:11852"/>
        <dbReference type="ChEBI" id="CHEBI:16708"/>
        <dbReference type="ChEBI" id="CHEBI:17509"/>
        <dbReference type="ChEBI" id="CHEBI:43474"/>
        <dbReference type="ChEBI" id="CHEBI:58533"/>
        <dbReference type="EC" id="2.4.2.28"/>
    </reaction>
    <physiologicalReaction direction="left-to-right" evidence="11">
        <dbReference type="Rhea" id="RHEA:11853"/>
    </physiologicalReaction>
</comment>